<dbReference type="EMBL" id="SISG01000001">
    <property type="protein sequence ID" value="TBN58307.1"/>
    <property type="molecule type" value="Genomic_DNA"/>
</dbReference>
<evidence type="ECO:0000259" key="2">
    <source>
        <dbReference type="PROSITE" id="PS51127"/>
    </source>
</evidence>
<feature type="domain" description="Big-1" evidence="2">
    <location>
        <begin position="560"/>
        <end position="656"/>
    </location>
</feature>
<evidence type="ECO:0000313" key="3">
    <source>
        <dbReference type="EMBL" id="TBN58307.1"/>
    </source>
</evidence>
<comment type="caution">
    <text evidence="3">The sequence shown here is derived from an EMBL/GenBank/DDBJ whole genome shotgun (WGS) entry which is preliminary data.</text>
</comment>
<name>A0A4Q9GYI9_9MICO</name>
<protein>
    <recommendedName>
        <fullName evidence="2">Big-1 domain-containing protein</fullName>
    </recommendedName>
</protein>
<accession>A0A4Q9GYI9</accession>
<dbReference type="SMART" id="SM00634">
    <property type="entry name" value="BID_1"/>
    <property type="match status" value="1"/>
</dbReference>
<keyword evidence="4" id="KW-1185">Reference proteome</keyword>
<dbReference type="Pfam" id="PF02369">
    <property type="entry name" value="Big_1"/>
    <property type="match status" value="1"/>
</dbReference>
<comment type="similarity">
    <text evidence="1">Belongs to the intimin/invasin family.</text>
</comment>
<evidence type="ECO:0000256" key="1">
    <source>
        <dbReference type="ARBA" id="ARBA00010116"/>
    </source>
</evidence>
<dbReference type="Gene3D" id="2.60.40.10">
    <property type="entry name" value="Immunoglobulins"/>
    <property type="match status" value="1"/>
</dbReference>
<dbReference type="Proteomes" id="UP000294194">
    <property type="component" value="Unassembled WGS sequence"/>
</dbReference>
<organism evidence="3 4">
    <name type="scientific">Glaciihabitans arcticus</name>
    <dbReference type="NCBI Taxonomy" id="2668039"/>
    <lineage>
        <taxon>Bacteria</taxon>
        <taxon>Bacillati</taxon>
        <taxon>Actinomycetota</taxon>
        <taxon>Actinomycetes</taxon>
        <taxon>Micrococcales</taxon>
        <taxon>Microbacteriaceae</taxon>
        <taxon>Glaciihabitans</taxon>
    </lineage>
</organism>
<reference evidence="4" key="1">
    <citation type="submission" date="2019-02" db="EMBL/GenBank/DDBJ databases">
        <title>Glaciihabitans arcticus sp. nov., a psychrotolerant bacterium isolated from polar soil.</title>
        <authorList>
            <person name="Dahal R.H."/>
        </authorList>
    </citation>
    <scope>NUCLEOTIDE SEQUENCE [LARGE SCALE GENOMIC DNA]</scope>
    <source>
        <strain evidence="4">RP-3-7</strain>
    </source>
</reference>
<dbReference type="InterPro" id="IPR013783">
    <property type="entry name" value="Ig-like_fold"/>
</dbReference>
<dbReference type="AlphaFoldDB" id="A0A4Q9GYI9"/>
<dbReference type="InterPro" id="IPR003344">
    <property type="entry name" value="Big_1_dom"/>
</dbReference>
<dbReference type="InterPro" id="IPR008964">
    <property type="entry name" value="Invasin/intimin_cell_adhesion"/>
</dbReference>
<dbReference type="SUPFAM" id="SSF49373">
    <property type="entry name" value="Invasin/intimin cell-adhesion fragments"/>
    <property type="match status" value="1"/>
</dbReference>
<evidence type="ECO:0000313" key="4">
    <source>
        <dbReference type="Proteomes" id="UP000294194"/>
    </source>
</evidence>
<sequence length="748" mass="76574">MIGNHMHSVTFGRALGLGVAVALAISVVPTAGAVAAKAPVRLFLAASSTDGAAFDFDEYVDGDVAVQVTNSAKAGVDVDDARDLKYFWTIKPFAASAAVVRVPATGTAVQTDDVLGKFAVPVPQGQASGTYTLTAAISAGKSGSALVTGVTRALKVGNAVSTFADASPLRAEPGTTRTLKGSLKLEDGTGLAGRLIDLGITRGTVGSDLDADAGFVPIAGDPVQDTLQVATLPTGEFSALLADPTEDGQGSELGDVIHAATATTPDIGNAGATPVSLAVDYVWNTTSPRGTSATIYPLGGGTPGESFSSALEITAPDDTFDADPAPGMQGDQDTDRDPVAGQVYAITLDHGFFTTGHGPLPSVVGTPAGDLEQLGTTLTGITGPDGQIPFKVGMARDAGFDDDGNVTATVTALVGGVTQTRSAVWDSTNPLNGRVSVALSAESEQDNPVDPTVSGDSVNYDVLALDQFGNRAGRHLIELAYTGDIDNWDYSDDSKLSDFTAASDIWLTSFDPATITATGTWEDAPTELYIDAAGSSQAGTDIAGDATSASFYNVDFDASTFTLTSSATDVVRVGTAVTQTVRVVDQLGNPVRGYEVDFFRYGPDKVSGEALDTGTTNARGEASYTFIGTKLGRALVTATVTDGLGSQELNVAVRFGSAVTARLVAGKGGKGADRLTVTAASVAPGTRVELYRVVSGIHTRVAVGKLGGSGKAQFTIKDRNANAYTSYVALVRSTPKTVADYSGTARIR</sequence>
<dbReference type="GO" id="GO:0005975">
    <property type="term" value="P:carbohydrate metabolic process"/>
    <property type="evidence" value="ECO:0007669"/>
    <property type="project" value="UniProtKB-ARBA"/>
</dbReference>
<gene>
    <name evidence="3" type="ORF">EYE40_13395</name>
</gene>
<proteinExistence type="inferred from homology"/>
<dbReference type="PROSITE" id="PS51127">
    <property type="entry name" value="BIG1"/>
    <property type="match status" value="1"/>
</dbReference>